<dbReference type="InterPro" id="IPR003615">
    <property type="entry name" value="HNH_nuc"/>
</dbReference>
<accession>R4Z141</accession>
<protein>
    <recommendedName>
        <fullName evidence="1">HNH nuclease domain-containing protein</fullName>
    </recommendedName>
</protein>
<gene>
    <name evidence="2" type="ORF">BN381_100184</name>
</gene>
<reference evidence="2 3" key="1">
    <citation type="journal article" date="2013" name="ISME J.">
        <title>Metabolic model for the filamentous 'Candidatus Microthrix parvicella' based on genomic and metagenomic analyses.</title>
        <authorList>
            <person name="Jon McIlroy S."/>
            <person name="Kristiansen R."/>
            <person name="Albertsen M."/>
            <person name="Michael Karst S."/>
            <person name="Rossetti S."/>
            <person name="Lund Nielsen J."/>
            <person name="Tandoi V."/>
            <person name="James Seviour R."/>
            <person name="Nielsen P.H."/>
        </authorList>
    </citation>
    <scope>NUCLEOTIDE SEQUENCE [LARGE SCALE GENOMIC DNA]</scope>
    <source>
        <strain evidence="2 3">RN1</strain>
    </source>
</reference>
<dbReference type="eggNOG" id="COG1403">
    <property type="taxonomic scope" value="Bacteria"/>
</dbReference>
<dbReference type="AlphaFoldDB" id="R4Z141"/>
<evidence type="ECO:0000259" key="1">
    <source>
        <dbReference type="SMART" id="SM00507"/>
    </source>
</evidence>
<sequence length="450" mass="50440">MLAEIIEQVYDSRMSSGGRDLNKFSGKVCVEPTENGRISSNEASHFLREHDLSTEGSPQLAELIDLETQRRRIDHRQAVLIAEVAANGVCDILHGHTSPMWLAHRLQQPPQLCRSQVMTATRMARRYPALEAALGVQRIGWQHVKVFDSAANDRNWQDMADLLPQLIDLAQVATFERWAREVRGIGQRLDQDGGYDPATDPANNQLRVVSTTDGVTHLSGQLVGELALSIKAIIDDETNRVLSRFRADAEATNGATQVPSRAQAGAEALCEMLERSCGVRDGQGRLPEPEIIVVMKLDEGNDAPPELTDGEGNHLSPEILRFIIAAGVIRPMQVSTSGDPLRMGRTLRYANRHQRRALMIRDGGCVFPGCDRPASWCDAHHVDEWDHDGPTDIDNMAELCRHHHRVTHRPGWVMSRDPYFTDEVRFRWRTSSGQLISSQRHQQRRRHPAA</sequence>
<organism evidence="2 3">
    <name type="scientific">Candidatus Neomicrothrix parvicella RN1</name>
    <dbReference type="NCBI Taxonomy" id="1229780"/>
    <lineage>
        <taxon>Bacteria</taxon>
        <taxon>Bacillati</taxon>
        <taxon>Actinomycetota</taxon>
        <taxon>Acidimicrobiia</taxon>
        <taxon>Acidimicrobiales</taxon>
        <taxon>Microthrixaceae</taxon>
        <taxon>Candidatus Neomicrothrix</taxon>
    </lineage>
</organism>
<dbReference type="CDD" id="cd00085">
    <property type="entry name" value="HNHc"/>
    <property type="match status" value="1"/>
</dbReference>
<evidence type="ECO:0000313" key="2">
    <source>
        <dbReference type="EMBL" id="CCM62297.1"/>
    </source>
</evidence>
<dbReference type="STRING" id="1229780.BN381_100184"/>
<dbReference type="InterPro" id="IPR003870">
    <property type="entry name" value="DUF222"/>
</dbReference>
<dbReference type="OrthoDB" id="5177627at2"/>
<feature type="domain" description="HNH nuclease" evidence="1">
    <location>
        <begin position="353"/>
        <end position="405"/>
    </location>
</feature>
<keyword evidence="3" id="KW-1185">Reference proteome</keyword>
<dbReference type="EMBL" id="CANL01000002">
    <property type="protein sequence ID" value="CCM62297.1"/>
    <property type="molecule type" value="Genomic_DNA"/>
</dbReference>
<dbReference type="SMART" id="SM00507">
    <property type="entry name" value="HNHc"/>
    <property type="match status" value="1"/>
</dbReference>
<dbReference type="Proteomes" id="UP000018291">
    <property type="component" value="Unassembled WGS sequence"/>
</dbReference>
<comment type="caution">
    <text evidence="2">The sequence shown here is derived from an EMBL/GenBank/DDBJ whole genome shotgun (WGS) entry which is preliminary data.</text>
</comment>
<name>R4Z141_9ACTN</name>
<dbReference type="HOGENOM" id="CLU_584866_0_0_11"/>
<proteinExistence type="predicted"/>
<dbReference type="Pfam" id="PF02720">
    <property type="entry name" value="DUF222"/>
    <property type="match status" value="1"/>
</dbReference>
<evidence type="ECO:0000313" key="3">
    <source>
        <dbReference type="Proteomes" id="UP000018291"/>
    </source>
</evidence>